<organism evidence="11 12">
    <name type="scientific">Spongiactinospora rosea</name>
    <dbReference type="NCBI Taxonomy" id="2248750"/>
    <lineage>
        <taxon>Bacteria</taxon>
        <taxon>Bacillati</taxon>
        <taxon>Actinomycetota</taxon>
        <taxon>Actinomycetes</taxon>
        <taxon>Streptosporangiales</taxon>
        <taxon>Streptosporangiaceae</taxon>
        <taxon>Spongiactinospora</taxon>
    </lineage>
</organism>
<dbReference type="Gene3D" id="3.30.160.70">
    <property type="entry name" value="Methylated DNA-protein cysteine methyltransferase domain"/>
    <property type="match status" value="1"/>
</dbReference>
<accession>A0A366LMV7</accession>
<evidence type="ECO:0000256" key="2">
    <source>
        <dbReference type="ARBA" id="ARBA00008711"/>
    </source>
</evidence>
<gene>
    <name evidence="11" type="ORF">DP939_39025</name>
</gene>
<evidence type="ECO:0000256" key="6">
    <source>
        <dbReference type="ARBA" id="ARBA00022763"/>
    </source>
</evidence>
<dbReference type="InterPro" id="IPR036388">
    <property type="entry name" value="WH-like_DNA-bd_sf"/>
</dbReference>
<comment type="caution">
    <text evidence="11">The sequence shown here is derived from an EMBL/GenBank/DDBJ whole genome shotgun (WGS) entry which is preliminary data.</text>
</comment>
<dbReference type="InterPro" id="IPR014048">
    <property type="entry name" value="MethylDNA_cys_MeTrfase_DNA-bd"/>
</dbReference>
<dbReference type="InterPro" id="IPR001497">
    <property type="entry name" value="MethylDNA_cys_MeTrfase_AS"/>
</dbReference>
<evidence type="ECO:0000256" key="7">
    <source>
        <dbReference type="ARBA" id="ARBA00023204"/>
    </source>
</evidence>
<evidence type="ECO:0000256" key="5">
    <source>
        <dbReference type="ARBA" id="ARBA00022679"/>
    </source>
</evidence>
<reference evidence="11 12" key="1">
    <citation type="submission" date="2018-06" db="EMBL/GenBank/DDBJ databases">
        <title>Sphaerisporangium craniellae sp. nov., isolated from a marine sponge in the South China Sea.</title>
        <authorList>
            <person name="Li L."/>
        </authorList>
    </citation>
    <scope>NUCLEOTIDE SEQUENCE [LARGE SCALE GENOMIC DNA]</scope>
    <source>
        <strain evidence="11 12">LHW63015</strain>
    </source>
</reference>
<dbReference type="InterPro" id="IPR008332">
    <property type="entry name" value="MethylG_MeTrfase_N"/>
</dbReference>
<name>A0A366LMV7_9ACTN</name>
<feature type="domain" description="Methylguanine DNA methyltransferase ribonuclease-like" evidence="10">
    <location>
        <begin position="7"/>
        <end position="81"/>
    </location>
</feature>
<keyword evidence="7" id="KW-0234">DNA repair</keyword>
<dbReference type="SUPFAM" id="SSF46767">
    <property type="entry name" value="Methylated DNA-protein cysteine methyltransferase, C-terminal domain"/>
    <property type="match status" value="1"/>
</dbReference>
<evidence type="ECO:0000313" key="11">
    <source>
        <dbReference type="EMBL" id="RBQ14769.1"/>
    </source>
</evidence>
<dbReference type="Gene3D" id="1.10.10.10">
    <property type="entry name" value="Winged helix-like DNA-binding domain superfamily/Winged helix DNA-binding domain"/>
    <property type="match status" value="1"/>
</dbReference>
<dbReference type="EMBL" id="QMEY01000029">
    <property type="protein sequence ID" value="RBQ14769.1"/>
    <property type="molecule type" value="Genomic_DNA"/>
</dbReference>
<dbReference type="OrthoDB" id="9802228at2"/>
<dbReference type="EC" id="2.1.1.63" evidence="3"/>
<dbReference type="PROSITE" id="PS00374">
    <property type="entry name" value="MGMT"/>
    <property type="match status" value="1"/>
</dbReference>
<comment type="catalytic activity">
    <reaction evidence="8">
        <text>a 6-O-methyl-2'-deoxyguanosine in DNA + L-cysteinyl-[protein] = S-methyl-L-cysteinyl-[protein] + a 2'-deoxyguanosine in DNA</text>
        <dbReference type="Rhea" id="RHEA:24000"/>
        <dbReference type="Rhea" id="RHEA-COMP:10131"/>
        <dbReference type="Rhea" id="RHEA-COMP:10132"/>
        <dbReference type="Rhea" id="RHEA-COMP:11367"/>
        <dbReference type="Rhea" id="RHEA-COMP:11368"/>
        <dbReference type="ChEBI" id="CHEBI:29950"/>
        <dbReference type="ChEBI" id="CHEBI:82612"/>
        <dbReference type="ChEBI" id="CHEBI:85445"/>
        <dbReference type="ChEBI" id="CHEBI:85448"/>
        <dbReference type="EC" id="2.1.1.63"/>
    </reaction>
</comment>
<keyword evidence="12" id="KW-1185">Reference proteome</keyword>
<keyword evidence="4 11" id="KW-0489">Methyltransferase</keyword>
<dbReference type="SUPFAM" id="SSF53155">
    <property type="entry name" value="Methylated DNA-protein cysteine methyltransferase domain"/>
    <property type="match status" value="1"/>
</dbReference>
<dbReference type="CDD" id="cd06445">
    <property type="entry name" value="ATase"/>
    <property type="match status" value="1"/>
</dbReference>
<dbReference type="NCBIfam" id="TIGR00589">
    <property type="entry name" value="ogt"/>
    <property type="match status" value="1"/>
</dbReference>
<evidence type="ECO:0000256" key="1">
    <source>
        <dbReference type="ARBA" id="ARBA00001286"/>
    </source>
</evidence>
<proteinExistence type="inferred from homology"/>
<dbReference type="Pfam" id="PF02870">
    <property type="entry name" value="Methyltransf_1N"/>
    <property type="match status" value="1"/>
</dbReference>
<dbReference type="GO" id="GO:0003908">
    <property type="term" value="F:methylated-DNA-[protein]-cysteine S-methyltransferase activity"/>
    <property type="evidence" value="ECO:0007669"/>
    <property type="project" value="UniProtKB-EC"/>
</dbReference>
<dbReference type="GO" id="GO:0032259">
    <property type="term" value="P:methylation"/>
    <property type="evidence" value="ECO:0007669"/>
    <property type="project" value="UniProtKB-KW"/>
</dbReference>
<dbReference type="GO" id="GO:0006281">
    <property type="term" value="P:DNA repair"/>
    <property type="evidence" value="ECO:0007669"/>
    <property type="project" value="UniProtKB-KW"/>
</dbReference>
<dbReference type="PANTHER" id="PTHR10815">
    <property type="entry name" value="METHYLATED-DNA--PROTEIN-CYSTEINE METHYLTRANSFERASE"/>
    <property type="match status" value="1"/>
</dbReference>
<evidence type="ECO:0000313" key="12">
    <source>
        <dbReference type="Proteomes" id="UP000253303"/>
    </source>
</evidence>
<dbReference type="Pfam" id="PF01035">
    <property type="entry name" value="DNA_binding_1"/>
    <property type="match status" value="1"/>
</dbReference>
<feature type="domain" description="Methylated-DNA-[protein]-cysteine S-methyltransferase DNA binding" evidence="9">
    <location>
        <begin position="88"/>
        <end position="168"/>
    </location>
</feature>
<evidence type="ECO:0000259" key="10">
    <source>
        <dbReference type="Pfam" id="PF02870"/>
    </source>
</evidence>
<dbReference type="InterPro" id="IPR036217">
    <property type="entry name" value="MethylDNA_cys_MeTrfase_DNAb"/>
</dbReference>
<dbReference type="InterPro" id="IPR036631">
    <property type="entry name" value="MGMT_N_sf"/>
</dbReference>
<protein>
    <recommendedName>
        <fullName evidence="3">methylated-DNA--[protein]-cysteine S-methyltransferase</fullName>
        <ecNumber evidence="3">2.1.1.63</ecNumber>
    </recommendedName>
</protein>
<comment type="catalytic activity">
    <reaction evidence="1">
        <text>a 4-O-methyl-thymidine in DNA + L-cysteinyl-[protein] = a thymidine in DNA + S-methyl-L-cysteinyl-[protein]</text>
        <dbReference type="Rhea" id="RHEA:53428"/>
        <dbReference type="Rhea" id="RHEA-COMP:10131"/>
        <dbReference type="Rhea" id="RHEA-COMP:10132"/>
        <dbReference type="Rhea" id="RHEA-COMP:13555"/>
        <dbReference type="Rhea" id="RHEA-COMP:13556"/>
        <dbReference type="ChEBI" id="CHEBI:29950"/>
        <dbReference type="ChEBI" id="CHEBI:82612"/>
        <dbReference type="ChEBI" id="CHEBI:137386"/>
        <dbReference type="ChEBI" id="CHEBI:137387"/>
        <dbReference type="EC" id="2.1.1.63"/>
    </reaction>
</comment>
<evidence type="ECO:0000256" key="3">
    <source>
        <dbReference type="ARBA" id="ARBA00011918"/>
    </source>
</evidence>
<evidence type="ECO:0000259" key="9">
    <source>
        <dbReference type="Pfam" id="PF01035"/>
    </source>
</evidence>
<sequence>MVESVVFGAVPTPLGRLAVAVTDVGLAALVWGDTPERRADAARRLGLPMAEGDPDGRTAGVLAELTRYFAGELRSFSVPVDWRLLSPVQRRVLGTLHGRVPYGKAVTYGELAEMSGGGVPARAIGSIMGANPIPIVVPCHRVVAGDGLGGFSGGTGVESKRWLLTLEGYLQPMLDWEM</sequence>
<dbReference type="Proteomes" id="UP000253303">
    <property type="component" value="Unassembled WGS sequence"/>
</dbReference>
<dbReference type="AlphaFoldDB" id="A0A366LMV7"/>
<dbReference type="PANTHER" id="PTHR10815:SF13">
    <property type="entry name" value="METHYLATED-DNA--PROTEIN-CYSTEINE METHYLTRANSFERASE"/>
    <property type="match status" value="1"/>
</dbReference>
<dbReference type="FunFam" id="1.10.10.10:FF:000214">
    <property type="entry name" value="Methylated-DNA--protein-cysteine methyltransferase"/>
    <property type="match status" value="1"/>
</dbReference>
<keyword evidence="6" id="KW-0227">DNA damage</keyword>
<evidence type="ECO:0000256" key="8">
    <source>
        <dbReference type="ARBA" id="ARBA00049348"/>
    </source>
</evidence>
<evidence type="ECO:0000256" key="4">
    <source>
        <dbReference type="ARBA" id="ARBA00022603"/>
    </source>
</evidence>
<keyword evidence="5 11" id="KW-0808">Transferase</keyword>
<comment type="similarity">
    <text evidence="2">Belongs to the MGMT family.</text>
</comment>